<dbReference type="InterPro" id="IPR051081">
    <property type="entry name" value="HTH_MetalResp_TranReg"/>
</dbReference>
<evidence type="ECO:0000259" key="4">
    <source>
        <dbReference type="SMART" id="SM00418"/>
    </source>
</evidence>
<evidence type="ECO:0000256" key="1">
    <source>
        <dbReference type="ARBA" id="ARBA00023015"/>
    </source>
</evidence>
<dbReference type="Proteomes" id="UP001595868">
    <property type="component" value="Unassembled WGS sequence"/>
</dbReference>
<dbReference type="InterPro" id="IPR001845">
    <property type="entry name" value="HTH_ArsR_DNA-bd_dom"/>
</dbReference>
<proteinExistence type="predicted"/>
<dbReference type="Pfam" id="PF12840">
    <property type="entry name" value="HTH_20"/>
    <property type="match status" value="1"/>
</dbReference>
<dbReference type="InterPro" id="IPR036390">
    <property type="entry name" value="WH_DNA-bd_sf"/>
</dbReference>
<keyword evidence="6" id="KW-1185">Reference proteome</keyword>
<protein>
    <submittedName>
        <fullName evidence="5">ArsR/SmtB family transcription factor</fullName>
    </submittedName>
</protein>
<accession>A0ABV8KTF0</accession>
<name>A0ABV8KTF0_9ACTN</name>
<reference evidence="6" key="1">
    <citation type="journal article" date="2019" name="Int. J. Syst. Evol. Microbiol.">
        <title>The Global Catalogue of Microorganisms (GCM) 10K type strain sequencing project: providing services to taxonomists for standard genome sequencing and annotation.</title>
        <authorList>
            <consortium name="The Broad Institute Genomics Platform"/>
            <consortium name="The Broad Institute Genome Sequencing Center for Infectious Disease"/>
            <person name="Wu L."/>
            <person name="Ma J."/>
        </authorList>
    </citation>
    <scope>NUCLEOTIDE SEQUENCE [LARGE SCALE GENOMIC DNA]</scope>
    <source>
        <strain evidence="6">2902at01</strain>
    </source>
</reference>
<dbReference type="InterPro" id="IPR011991">
    <property type="entry name" value="ArsR-like_HTH"/>
</dbReference>
<keyword evidence="2" id="KW-0238">DNA-binding</keyword>
<dbReference type="EMBL" id="JBHSBN010000023">
    <property type="protein sequence ID" value="MFC4109399.1"/>
    <property type="molecule type" value="Genomic_DNA"/>
</dbReference>
<dbReference type="PANTHER" id="PTHR33154:SF15">
    <property type="entry name" value="REGULATORY PROTEIN ARSR"/>
    <property type="match status" value="1"/>
</dbReference>
<dbReference type="CDD" id="cd00090">
    <property type="entry name" value="HTH_ARSR"/>
    <property type="match status" value="1"/>
</dbReference>
<comment type="caution">
    <text evidence="5">The sequence shown here is derived from an EMBL/GenBank/DDBJ whole genome shotgun (WGS) entry which is preliminary data.</text>
</comment>
<evidence type="ECO:0000256" key="2">
    <source>
        <dbReference type="ARBA" id="ARBA00023125"/>
    </source>
</evidence>
<dbReference type="InterPro" id="IPR036388">
    <property type="entry name" value="WH-like_DNA-bd_sf"/>
</dbReference>
<gene>
    <name evidence="5" type="ORF">ACFOX0_26145</name>
</gene>
<evidence type="ECO:0000313" key="6">
    <source>
        <dbReference type="Proteomes" id="UP001595868"/>
    </source>
</evidence>
<evidence type="ECO:0000256" key="3">
    <source>
        <dbReference type="ARBA" id="ARBA00023163"/>
    </source>
</evidence>
<dbReference type="SMART" id="SM00418">
    <property type="entry name" value="HTH_ARSR"/>
    <property type="match status" value="1"/>
</dbReference>
<feature type="domain" description="HTH arsR-type" evidence="4">
    <location>
        <begin position="17"/>
        <end position="99"/>
    </location>
</feature>
<organism evidence="5 6">
    <name type="scientific">Micromonospora zhanjiangensis</name>
    <dbReference type="NCBI Taxonomy" id="1522057"/>
    <lineage>
        <taxon>Bacteria</taxon>
        <taxon>Bacillati</taxon>
        <taxon>Actinomycetota</taxon>
        <taxon>Actinomycetes</taxon>
        <taxon>Micromonosporales</taxon>
        <taxon>Micromonosporaceae</taxon>
        <taxon>Micromonospora</taxon>
    </lineage>
</organism>
<dbReference type="SUPFAM" id="SSF46785">
    <property type="entry name" value="Winged helix' DNA-binding domain"/>
    <property type="match status" value="1"/>
</dbReference>
<dbReference type="PANTHER" id="PTHR33154">
    <property type="entry name" value="TRANSCRIPTIONAL REGULATOR, ARSR FAMILY"/>
    <property type="match status" value="1"/>
</dbReference>
<dbReference type="RefSeq" id="WP_377550701.1">
    <property type="nucleotide sequence ID" value="NZ_JBHSBN010000023.1"/>
</dbReference>
<dbReference type="Gene3D" id="1.10.10.10">
    <property type="entry name" value="Winged helix-like DNA-binding domain superfamily/Winged helix DNA-binding domain"/>
    <property type="match status" value="1"/>
</dbReference>
<keyword evidence="1" id="KW-0805">Transcription regulation</keyword>
<sequence>MTEGHPPTSSTRITDPQVMRALAHPARIEIMEHLASTGEGVTATQCATLVGLSPSATSYHLRELARYGLIEQAPSRGDARERVWRSAVQGWSLGGDLAEPEARAAERGLIDVHLARDFARIRHWFVEQQDAPRPWQDASELSNQLLLLTAEELAQVNAAVRDVLAPYRRRDRLPDPPADARTVAVHYAAFPVD</sequence>
<keyword evidence="3" id="KW-0804">Transcription</keyword>
<evidence type="ECO:0000313" key="5">
    <source>
        <dbReference type="EMBL" id="MFC4109399.1"/>
    </source>
</evidence>